<evidence type="ECO:0000313" key="3">
    <source>
        <dbReference type="EMBL" id="MBC5621038.1"/>
    </source>
</evidence>
<keyword evidence="4" id="KW-1185">Reference proteome</keyword>
<proteinExistence type="predicted"/>
<dbReference type="Pfam" id="PF01569">
    <property type="entry name" value="PAP2"/>
    <property type="match status" value="1"/>
</dbReference>
<keyword evidence="1" id="KW-1133">Transmembrane helix</keyword>
<evidence type="ECO:0000259" key="2">
    <source>
        <dbReference type="Pfam" id="PF01569"/>
    </source>
</evidence>
<sequence length="220" mass="24988">MKFGNDKSFFFDFLSHIFLYIRGEFLIINKMKQQPFAKKKSLCLFCSLFFLLNIIFIPRLSAQKKAIETSGDIIYYATPVACLATTLLKKDYQGTKQFVFSAVTAVGVSYILKHTIRKKRPDGSDHHAFPSGHATVTFQGASFIQRRYGWKFGIPAYLLSGYVAWTRTHCDRHDWWDILCGAAIGVGSSYIFTKPYGRNSISLSPTIIEKRPGIHACITF</sequence>
<comment type="caution">
    <text evidence="3">The sequence shown here is derived from an EMBL/GenBank/DDBJ whole genome shotgun (WGS) entry which is preliminary data.</text>
</comment>
<gene>
    <name evidence="3" type="ORF">H8S64_08005</name>
</gene>
<dbReference type="InterPro" id="IPR000326">
    <property type="entry name" value="PAP2/HPO"/>
</dbReference>
<reference evidence="3 4" key="1">
    <citation type="submission" date="2020-08" db="EMBL/GenBank/DDBJ databases">
        <title>Genome public.</title>
        <authorList>
            <person name="Liu C."/>
            <person name="Sun Q."/>
        </authorList>
    </citation>
    <scope>NUCLEOTIDE SEQUENCE [LARGE SCALE GENOMIC DNA]</scope>
    <source>
        <strain evidence="3 4">NSJ-56</strain>
    </source>
</reference>
<evidence type="ECO:0000256" key="1">
    <source>
        <dbReference type="SAM" id="Phobius"/>
    </source>
</evidence>
<keyword evidence="1" id="KW-0472">Membrane</keyword>
<feature type="transmembrane region" description="Helical" evidence="1">
    <location>
        <begin position="13"/>
        <end position="29"/>
    </location>
</feature>
<dbReference type="InterPro" id="IPR036938">
    <property type="entry name" value="PAP2/HPO_sf"/>
</dbReference>
<keyword evidence="1" id="KW-0812">Transmembrane</keyword>
<name>A0ABR7CZE3_9BACT</name>
<dbReference type="EMBL" id="JACOOH010000003">
    <property type="protein sequence ID" value="MBC5621038.1"/>
    <property type="molecule type" value="Genomic_DNA"/>
</dbReference>
<feature type="transmembrane region" description="Helical" evidence="1">
    <location>
        <begin position="41"/>
        <end position="61"/>
    </location>
</feature>
<dbReference type="Proteomes" id="UP000646484">
    <property type="component" value="Unassembled WGS sequence"/>
</dbReference>
<evidence type="ECO:0000313" key="4">
    <source>
        <dbReference type="Proteomes" id="UP000646484"/>
    </source>
</evidence>
<feature type="domain" description="Phosphatidic acid phosphatase type 2/haloperoxidase" evidence="2">
    <location>
        <begin position="119"/>
        <end position="194"/>
    </location>
</feature>
<protein>
    <submittedName>
        <fullName evidence="3">Phosphatase PAP2 family protein</fullName>
    </submittedName>
</protein>
<organism evidence="3 4">
    <name type="scientific">Butyricimonas hominis</name>
    <dbReference type="NCBI Taxonomy" id="2763032"/>
    <lineage>
        <taxon>Bacteria</taxon>
        <taxon>Pseudomonadati</taxon>
        <taxon>Bacteroidota</taxon>
        <taxon>Bacteroidia</taxon>
        <taxon>Bacteroidales</taxon>
        <taxon>Odoribacteraceae</taxon>
        <taxon>Butyricimonas</taxon>
    </lineage>
</organism>
<dbReference type="SUPFAM" id="SSF48317">
    <property type="entry name" value="Acid phosphatase/Vanadium-dependent haloperoxidase"/>
    <property type="match status" value="1"/>
</dbReference>
<accession>A0ABR7CZE3</accession>
<dbReference type="CDD" id="cd03394">
    <property type="entry name" value="PAP2_like_5"/>
    <property type="match status" value="1"/>
</dbReference>
<dbReference type="Gene3D" id="1.20.144.10">
    <property type="entry name" value="Phosphatidic acid phosphatase type 2/haloperoxidase"/>
    <property type="match status" value="1"/>
</dbReference>